<dbReference type="PANTHER" id="PTHR21581">
    <property type="entry name" value="D-ALANYL-D-ALANINE CARBOXYPEPTIDASE"/>
    <property type="match status" value="1"/>
</dbReference>
<dbReference type="Pfam" id="PF13432">
    <property type="entry name" value="TPR_16"/>
    <property type="match status" value="1"/>
</dbReference>
<dbReference type="PANTHER" id="PTHR21581:SF6">
    <property type="entry name" value="TRAFFICKING PROTEIN PARTICLE COMPLEX SUBUNIT 12"/>
    <property type="match status" value="1"/>
</dbReference>
<dbReference type="Proteomes" id="UP001303373">
    <property type="component" value="Chromosome 9"/>
</dbReference>
<reference evidence="2 3" key="1">
    <citation type="submission" date="2023-11" db="EMBL/GenBank/DDBJ databases">
        <title>An acidophilic fungus is an integral part of prey digestion in a carnivorous sundew plant.</title>
        <authorList>
            <person name="Tsai I.J."/>
        </authorList>
    </citation>
    <scope>NUCLEOTIDE SEQUENCE [LARGE SCALE GENOMIC DNA]</scope>
    <source>
        <strain evidence="2">169a</strain>
    </source>
</reference>
<dbReference type="InterPro" id="IPR011990">
    <property type="entry name" value="TPR-like_helical_dom_sf"/>
</dbReference>
<evidence type="ECO:0008006" key="4">
    <source>
        <dbReference type="Google" id="ProtNLM"/>
    </source>
</evidence>
<dbReference type="GO" id="GO:0005794">
    <property type="term" value="C:Golgi apparatus"/>
    <property type="evidence" value="ECO:0007669"/>
    <property type="project" value="TreeGrafter"/>
</dbReference>
<protein>
    <recommendedName>
        <fullName evidence="4">Tetratricopeptide repeat protein 15</fullName>
    </recommendedName>
</protein>
<accession>A0AAQ3RDB8</accession>
<dbReference type="EMBL" id="CP138588">
    <property type="protein sequence ID" value="WPH02818.1"/>
    <property type="molecule type" value="Genomic_DNA"/>
</dbReference>
<keyword evidence="3" id="KW-1185">Reference proteome</keyword>
<organism evidence="2 3">
    <name type="scientific">Acrodontium crateriforme</name>
    <dbReference type="NCBI Taxonomy" id="150365"/>
    <lineage>
        <taxon>Eukaryota</taxon>
        <taxon>Fungi</taxon>
        <taxon>Dikarya</taxon>
        <taxon>Ascomycota</taxon>
        <taxon>Pezizomycotina</taxon>
        <taxon>Dothideomycetes</taxon>
        <taxon>Dothideomycetidae</taxon>
        <taxon>Mycosphaerellales</taxon>
        <taxon>Teratosphaeriaceae</taxon>
        <taxon>Acrodontium</taxon>
    </lineage>
</organism>
<evidence type="ECO:0000256" key="1">
    <source>
        <dbReference type="SAM" id="MobiDB-lite"/>
    </source>
</evidence>
<proteinExistence type="predicted"/>
<dbReference type="GO" id="GO:0030008">
    <property type="term" value="C:TRAPP complex"/>
    <property type="evidence" value="ECO:0007669"/>
    <property type="project" value="TreeGrafter"/>
</dbReference>
<sequence length="423" mass="46949">MSPVDATSAPRRHARNQSKPLLRRSTQGPLAVADDPLSTPEPSQSPAQPSPPPPHVSEALSRPSTLSSRPKPTGDVRFLQDPSIYHQIPTDDISPIFLEAEHQPRPEASLATLLQNGHFRRAATAALTELLQLPAHECERIFQLLYTRLACLVLLSRPDLAAQEAVPLTDFLMRGLPQAKDVVPWIPWELRLLLVRLQSIGAADGGRREIMTLYSLTGELRVNIRQAQLEEDQPTLSRLHARLQDLALRVADALVEMGELDTASHHLDSLIDIDQDEVAYRQALIHCRLGHVVKSRRYASQLKNADSKAALDALLKLADGKMTDARNAYRTLVEQHPSEPLYAQNLVVCILYTGQIAEARTLLQDVVQQSPACSSMLFNLSTIYELCSERANDKKTNLMRMMAAKAPSASSGGWERPTFDFKL</sequence>
<feature type="region of interest" description="Disordered" evidence="1">
    <location>
        <begin position="1"/>
        <end position="77"/>
    </location>
</feature>
<dbReference type="SUPFAM" id="SSF48452">
    <property type="entry name" value="TPR-like"/>
    <property type="match status" value="1"/>
</dbReference>
<dbReference type="Gene3D" id="1.25.40.10">
    <property type="entry name" value="Tetratricopeptide repeat domain"/>
    <property type="match status" value="1"/>
</dbReference>
<name>A0AAQ3RDB8_9PEZI</name>
<dbReference type="AlphaFoldDB" id="A0AAQ3RDB8"/>
<gene>
    <name evidence="2" type="ORF">R9X50_00568600</name>
</gene>
<feature type="compositionally biased region" description="Low complexity" evidence="1">
    <location>
        <begin position="38"/>
        <end position="47"/>
    </location>
</feature>
<evidence type="ECO:0000313" key="2">
    <source>
        <dbReference type="EMBL" id="WPH02818.1"/>
    </source>
</evidence>
<evidence type="ECO:0000313" key="3">
    <source>
        <dbReference type="Proteomes" id="UP001303373"/>
    </source>
</evidence>